<name>A0ABD0M6U3_9CAEN</name>
<dbReference type="EMBL" id="JACVVK020000004">
    <property type="protein sequence ID" value="KAK7507377.1"/>
    <property type="molecule type" value="Genomic_DNA"/>
</dbReference>
<evidence type="ECO:0000313" key="2">
    <source>
        <dbReference type="Proteomes" id="UP001519460"/>
    </source>
</evidence>
<comment type="caution">
    <text evidence="1">The sequence shown here is derived from an EMBL/GenBank/DDBJ whole genome shotgun (WGS) entry which is preliminary data.</text>
</comment>
<dbReference type="AlphaFoldDB" id="A0ABD0M6U3"/>
<dbReference type="Proteomes" id="UP001519460">
    <property type="component" value="Unassembled WGS sequence"/>
</dbReference>
<proteinExistence type="predicted"/>
<reference evidence="1 2" key="1">
    <citation type="journal article" date="2023" name="Sci. Data">
        <title>Genome assembly of the Korean intertidal mud-creeper Batillaria attramentaria.</title>
        <authorList>
            <person name="Patra A.K."/>
            <person name="Ho P.T."/>
            <person name="Jun S."/>
            <person name="Lee S.J."/>
            <person name="Kim Y."/>
            <person name="Won Y.J."/>
        </authorList>
    </citation>
    <scope>NUCLEOTIDE SEQUENCE [LARGE SCALE GENOMIC DNA]</scope>
    <source>
        <strain evidence="1">Wonlab-2016</strain>
    </source>
</reference>
<accession>A0ABD0M6U3</accession>
<keyword evidence="2" id="KW-1185">Reference proteome</keyword>
<evidence type="ECO:0000313" key="1">
    <source>
        <dbReference type="EMBL" id="KAK7507377.1"/>
    </source>
</evidence>
<sequence>MNGVCGVLVKTVPVIHHRLKAGIDVWDYRDPYRTSLGYWTPTHRPSTRAATTSPGKITGTIQNKTKKIWRKKVLYAHRTAGQKFCRQSVIIVDCQNDNNANACKFM</sequence>
<protein>
    <submittedName>
        <fullName evidence="1">Uncharacterized protein</fullName>
    </submittedName>
</protein>
<organism evidence="1 2">
    <name type="scientific">Batillaria attramentaria</name>
    <dbReference type="NCBI Taxonomy" id="370345"/>
    <lineage>
        <taxon>Eukaryota</taxon>
        <taxon>Metazoa</taxon>
        <taxon>Spiralia</taxon>
        <taxon>Lophotrochozoa</taxon>
        <taxon>Mollusca</taxon>
        <taxon>Gastropoda</taxon>
        <taxon>Caenogastropoda</taxon>
        <taxon>Sorbeoconcha</taxon>
        <taxon>Cerithioidea</taxon>
        <taxon>Batillariidae</taxon>
        <taxon>Batillaria</taxon>
    </lineage>
</organism>
<gene>
    <name evidence="1" type="ORF">BaRGS_00001312</name>
</gene>